<reference evidence="6" key="1">
    <citation type="journal article" date="2019" name="Int. J. Syst. Evol. Microbiol.">
        <title>The Global Catalogue of Microorganisms (GCM) 10K type strain sequencing project: providing services to taxonomists for standard genome sequencing and annotation.</title>
        <authorList>
            <consortium name="The Broad Institute Genomics Platform"/>
            <consortium name="The Broad Institute Genome Sequencing Center for Infectious Disease"/>
            <person name="Wu L."/>
            <person name="Ma J."/>
        </authorList>
    </citation>
    <scope>NUCLEOTIDE SEQUENCE [LARGE SCALE GENOMIC DNA]</scope>
    <source>
        <strain evidence="6">JCM 16014</strain>
    </source>
</reference>
<dbReference type="Pfam" id="PF00005">
    <property type="entry name" value="ABC_tran"/>
    <property type="match status" value="1"/>
</dbReference>
<dbReference type="EMBL" id="BAAAQN010000025">
    <property type="protein sequence ID" value="GAA2037953.1"/>
    <property type="molecule type" value="Genomic_DNA"/>
</dbReference>
<dbReference type="SMART" id="SM00382">
    <property type="entry name" value="AAA"/>
    <property type="match status" value="1"/>
</dbReference>
<dbReference type="Proteomes" id="UP001500751">
    <property type="component" value="Unassembled WGS sequence"/>
</dbReference>
<proteinExistence type="predicted"/>
<keyword evidence="1" id="KW-0813">Transport</keyword>
<accession>A0ABN2UJ02</accession>
<dbReference type="PANTHER" id="PTHR24220:SF86">
    <property type="entry name" value="ABC TRANSPORTER ABCH.1"/>
    <property type="match status" value="1"/>
</dbReference>
<dbReference type="PROSITE" id="PS00211">
    <property type="entry name" value="ABC_TRANSPORTER_1"/>
    <property type="match status" value="1"/>
</dbReference>
<dbReference type="InterPro" id="IPR017911">
    <property type="entry name" value="MacB-like_ATP-bd"/>
</dbReference>
<comment type="caution">
    <text evidence="5">The sequence shown here is derived from an EMBL/GenBank/DDBJ whole genome shotgun (WGS) entry which is preliminary data.</text>
</comment>
<dbReference type="SUPFAM" id="SSF52540">
    <property type="entry name" value="P-loop containing nucleoside triphosphate hydrolases"/>
    <property type="match status" value="1"/>
</dbReference>
<organism evidence="5 6">
    <name type="scientific">Catenulispora yoronensis</name>
    <dbReference type="NCBI Taxonomy" id="450799"/>
    <lineage>
        <taxon>Bacteria</taxon>
        <taxon>Bacillati</taxon>
        <taxon>Actinomycetota</taxon>
        <taxon>Actinomycetes</taxon>
        <taxon>Catenulisporales</taxon>
        <taxon>Catenulisporaceae</taxon>
        <taxon>Catenulispora</taxon>
    </lineage>
</organism>
<dbReference type="PANTHER" id="PTHR24220">
    <property type="entry name" value="IMPORT ATP-BINDING PROTEIN"/>
    <property type="match status" value="1"/>
</dbReference>
<evidence type="ECO:0000259" key="4">
    <source>
        <dbReference type="PROSITE" id="PS50893"/>
    </source>
</evidence>
<feature type="domain" description="ABC transporter" evidence="4">
    <location>
        <begin position="3"/>
        <end position="240"/>
    </location>
</feature>
<dbReference type="GO" id="GO:0005524">
    <property type="term" value="F:ATP binding"/>
    <property type="evidence" value="ECO:0007669"/>
    <property type="project" value="UniProtKB-KW"/>
</dbReference>
<keyword evidence="3 5" id="KW-0067">ATP-binding</keyword>
<evidence type="ECO:0000256" key="1">
    <source>
        <dbReference type="ARBA" id="ARBA00022448"/>
    </source>
</evidence>
<dbReference type="InterPro" id="IPR027417">
    <property type="entry name" value="P-loop_NTPase"/>
</dbReference>
<keyword evidence="6" id="KW-1185">Reference proteome</keyword>
<evidence type="ECO:0000313" key="6">
    <source>
        <dbReference type="Proteomes" id="UP001500751"/>
    </source>
</evidence>
<dbReference type="RefSeq" id="WP_344667530.1">
    <property type="nucleotide sequence ID" value="NZ_BAAAQN010000025.1"/>
</dbReference>
<keyword evidence="2" id="KW-0547">Nucleotide-binding</keyword>
<dbReference type="CDD" id="cd03255">
    <property type="entry name" value="ABC_MJ0796_LolCDE_FtsE"/>
    <property type="match status" value="1"/>
</dbReference>
<dbReference type="PROSITE" id="PS50893">
    <property type="entry name" value="ABC_TRANSPORTER_2"/>
    <property type="match status" value="1"/>
</dbReference>
<dbReference type="InterPro" id="IPR003593">
    <property type="entry name" value="AAA+_ATPase"/>
</dbReference>
<dbReference type="InterPro" id="IPR003439">
    <property type="entry name" value="ABC_transporter-like_ATP-bd"/>
</dbReference>
<dbReference type="InterPro" id="IPR017871">
    <property type="entry name" value="ABC_transporter-like_CS"/>
</dbReference>
<dbReference type="Gene3D" id="3.40.50.300">
    <property type="entry name" value="P-loop containing nucleotide triphosphate hydrolases"/>
    <property type="match status" value="1"/>
</dbReference>
<evidence type="ECO:0000313" key="5">
    <source>
        <dbReference type="EMBL" id="GAA2037953.1"/>
    </source>
</evidence>
<evidence type="ECO:0000256" key="3">
    <source>
        <dbReference type="ARBA" id="ARBA00022840"/>
    </source>
</evidence>
<gene>
    <name evidence="5" type="ORF">GCM10009839_44240</name>
</gene>
<evidence type="ECO:0000256" key="2">
    <source>
        <dbReference type="ARBA" id="ARBA00022741"/>
    </source>
</evidence>
<protein>
    <submittedName>
        <fullName evidence="5">ABC transporter ATP-binding protein</fullName>
    </submittedName>
</protein>
<name>A0ABN2UJ02_9ACTN</name>
<dbReference type="InterPro" id="IPR015854">
    <property type="entry name" value="ABC_transpr_LolD-like"/>
</dbReference>
<sequence length="249" mass="26243">MDIELSDAVVEFQAGSAPLRALNGISVRIPSGESVSIVGPSGSGKSTLLHVIGAMEQLTAGSVTVGGRDLSRLRESGLVDHRRRVGFVFQRFHLLPALTVLDNVVAPTLPYRTSFDKRKRARELLAAVGLADRAADLPGRLSGGQQQRVAIARALIGEPGVVLADEPTGSLDSATGREVVDLLLRMRSEYKFSLLISTHDAGLARVCRRRLRLSDGALVGDEVADAAADAAADVASEAAADAVEDVRSD</sequence>